<dbReference type="EMBL" id="CP017825">
    <property type="protein sequence ID" value="APA14050.1"/>
    <property type="molecule type" value="Genomic_DNA"/>
</dbReference>
<dbReference type="VEuPathDB" id="FungiDB:sscle_12g088200"/>
<evidence type="ECO:0000313" key="3">
    <source>
        <dbReference type="Proteomes" id="UP000177798"/>
    </source>
</evidence>
<gene>
    <name evidence="2" type="ORF">sscle_12g088200</name>
</gene>
<feature type="compositionally biased region" description="Polar residues" evidence="1">
    <location>
        <begin position="41"/>
        <end position="51"/>
    </location>
</feature>
<reference evidence="3" key="1">
    <citation type="journal article" date="2017" name="Genome Biol. Evol.">
        <title>The complete genome sequence of the phytopathogenic fungus Sclerotinia sclerotiorum reveals insights into the genome architecture of broad host range pathogens.</title>
        <authorList>
            <person name="Derbyshire M."/>
            <person name="Denton-Giles M."/>
            <person name="Hegedus D."/>
            <person name="Seifbarghy S."/>
            <person name="Rollins J."/>
            <person name="van Kan J."/>
            <person name="Seidl M.F."/>
            <person name="Faino L."/>
            <person name="Mbengue M."/>
            <person name="Navaud O."/>
            <person name="Raffaele S."/>
            <person name="Hammond-Kosack K."/>
            <person name="Heard S."/>
            <person name="Oliver R."/>
        </authorList>
    </citation>
    <scope>NUCLEOTIDE SEQUENCE [LARGE SCALE GENOMIC DNA]</scope>
    <source>
        <strain evidence="3">ATCC 18683 / 1980 / Ss-1</strain>
    </source>
</reference>
<dbReference type="Proteomes" id="UP000177798">
    <property type="component" value="Chromosome 12"/>
</dbReference>
<feature type="compositionally biased region" description="Polar residues" evidence="1">
    <location>
        <begin position="67"/>
        <end position="83"/>
    </location>
</feature>
<feature type="region of interest" description="Disordered" evidence="1">
    <location>
        <begin position="37"/>
        <end position="102"/>
    </location>
</feature>
<protein>
    <submittedName>
        <fullName evidence="2">Uncharacterized protein</fullName>
    </submittedName>
</protein>
<accession>A0A1D9QGI3</accession>
<organism evidence="2 3">
    <name type="scientific">Sclerotinia sclerotiorum (strain ATCC 18683 / 1980 / Ss-1)</name>
    <name type="common">White mold</name>
    <name type="synonym">Whetzelinia sclerotiorum</name>
    <dbReference type="NCBI Taxonomy" id="665079"/>
    <lineage>
        <taxon>Eukaryota</taxon>
        <taxon>Fungi</taxon>
        <taxon>Dikarya</taxon>
        <taxon>Ascomycota</taxon>
        <taxon>Pezizomycotina</taxon>
        <taxon>Leotiomycetes</taxon>
        <taxon>Helotiales</taxon>
        <taxon>Sclerotiniaceae</taxon>
        <taxon>Sclerotinia</taxon>
    </lineage>
</organism>
<dbReference type="AlphaFoldDB" id="A0A1D9QGI3"/>
<sequence>MPDCERIECYPAHQRRHSVSHRGAKKPHSYVEGRFSEYESPYTSSPLTDSLSAAVPSRTSMEKAKRSNSAEASDVLTSALNSEDQGRVSYFNASGNYRKELQ</sequence>
<proteinExistence type="predicted"/>
<evidence type="ECO:0000313" key="2">
    <source>
        <dbReference type="EMBL" id="APA14050.1"/>
    </source>
</evidence>
<name>A0A1D9QGI3_SCLS1</name>
<evidence type="ECO:0000256" key="1">
    <source>
        <dbReference type="SAM" id="MobiDB-lite"/>
    </source>
</evidence>